<sequence>MHFSGLSPLFLLFLHSNTPVFPRDIVRVNLLSSGFGLPLIFLKLRSLVIYYRSNVQTQQRVGNPLCKFAAF</sequence>
<reference evidence="1" key="1">
    <citation type="submission" date="2023-03" db="EMBL/GenBank/DDBJ databases">
        <title>Massive genome expansion in bonnet fungi (Mycena s.s.) driven by repeated elements and novel gene families across ecological guilds.</title>
        <authorList>
            <consortium name="Lawrence Berkeley National Laboratory"/>
            <person name="Harder C.B."/>
            <person name="Miyauchi S."/>
            <person name="Viragh M."/>
            <person name="Kuo A."/>
            <person name="Thoen E."/>
            <person name="Andreopoulos B."/>
            <person name="Lu D."/>
            <person name="Skrede I."/>
            <person name="Drula E."/>
            <person name="Henrissat B."/>
            <person name="Morin E."/>
            <person name="Kohler A."/>
            <person name="Barry K."/>
            <person name="LaButti K."/>
            <person name="Morin E."/>
            <person name="Salamov A."/>
            <person name="Lipzen A."/>
            <person name="Mereny Z."/>
            <person name="Hegedus B."/>
            <person name="Baldrian P."/>
            <person name="Stursova M."/>
            <person name="Weitz H."/>
            <person name="Taylor A."/>
            <person name="Grigoriev I.V."/>
            <person name="Nagy L.G."/>
            <person name="Martin F."/>
            <person name="Kauserud H."/>
        </authorList>
    </citation>
    <scope>NUCLEOTIDE SEQUENCE</scope>
    <source>
        <strain evidence="1">CBHHK182m</strain>
    </source>
</reference>
<name>A0AAD7KEI1_9AGAR</name>
<dbReference type="Proteomes" id="UP001215598">
    <property type="component" value="Unassembled WGS sequence"/>
</dbReference>
<protein>
    <submittedName>
        <fullName evidence="1">Uncharacterized protein</fullName>
    </submittedName>
</protein>
<accession>A0AAD7KEI1</accession>
<evidence type="ECO:0000313" key="2">
    <source>
        <dbReference type="Proteomes" id="UP001215598"/>
    </source>
</evidence>
<dbReference type="EMBL" id="JARKIB010000004">
    <property type="protein sequence ID" value="KAJ7781483.1"/>
    <property type="molecule type" value="Genomic_DNA"/>
</dbReference>
<dbReference type="AlphaFoldDB" id="A0AAD7KEI1"/>
<keyword evidence="2" id="KW-1185">Reference proteome</keyword>
<evidence type="ECO:0000313" key="1">
    <source>
        <dbReference type="EMBL" id="KAJ7781483.1"/>
    </source>
</evidence>
<gene>
    <name evidence="1" type="ORF">B0H16DRAFT_1498575</name>
</gene>
<comment type="caution">
    <text evidence="1">The sequence shown here is derived from an EMBL/GenBank/DDBJ whole genome shotgun (WGS) entry which is preliminary data.</text>
</comment>
<proteinExistence type="predicted"/>
<organism evidence="1 2">
    <name type="scientific">Mycena metata</name>
    <dbReference type="NCBI Taxonomy" id="1033252"/>
    <lineage>
        <taxon>Eukaryota</taxon>
        <taxon>Fungi</taxon>
        <taxon>Dikarya</taxon>
        <taxon>Basidiomycota</taxon>
        <taxon>Agaricomycotina</taxon>
        <taxon>Agaricomycetes</taxon>
        <taxon>Agaricomycetidae</taxon>
        <taxon>Agaricales</taxon>
        <taxon>Marasmiineae</taxon>
        <taxon>Mycenaceae</taxon>
        <taxon>Mycena</taxon>
    </lineage>
</organism>